<keyword evidence="3" id="KW-1185">Reference proteome</keyword>
<reference evidence="2 3" key="1">
    <citation type="journal article" date="2024" name="Microbiology">
        <title>Methylomarinum rosea sp. nov., a novel halophilic methanotrophic bacterium from the hypersaline Lake Elton.</title>
        <authorList>
            <person name="Suleimanov R.Z."/>
            <person name="Oshkin I.Y."/>
            <person name="Danilova O.V."/>
            <person name="Suzina N.E."/>
            <person name="Dedysh S.N."/>
        </authorList>
    </citation>
    <scope>NUCLEOTIDE SEQUENCE [LARGE SCALE GENOMIC DNA]</scope>
    <source>
        <strain evidence="2 3">Ch1-1</strain>
    </source>
</reference>
<dbReference type="PANTHER" id="PTHR38037">
    <property type="entry name" value="ZN_PROTEASE DOMAIN-CONTAINING PROTEIN"/>
    <property type="match status" value="1"/>
</dbReference>
<gene>
    <name evidence="2" type="ORF">Q9L42_004710</name>
</gene>
<dbReference type="SUPFAM" id="SSF50630">
    <property type="entry name" value="Acid proteases"/>
    <property type="match status" value="1"/>
</dbReference>
<evidence type="ECO:0000259" key="1">
    <source>
        <dbReference type="Pfam" id="PF05618"/>
    </source>
</evidence>
<dbReference type="AlphaFoldDB" id="A0AAU7NWJ6"/>
<sequence length="151" mass="17502">MSNLFPMLGWREWIALPELDLPPIKVKIDTGARTSALHAFFVDPYKKGKQHWVRFGIHPHPHDSELAIECEARVKDRRMVSDSGGHKQRRFVIETPMLIGHTLFKAEMTLTNRDTMKFRMLLGRTAMNERFIVNPAESYLQGKPVFGERDD</sequence>
<dbReference type="RefSeq" id="WP_305909582.1">
    <property type="nucleotide sequence ID" value="NZ_CP157743.1"/>
</dbReference>
<feature type="domain" description="Retropepsin-like aspartic endopeptidase" evidence="1">
    <location>
        <begin position="7"/>
        <end position="143"/>
    </location>
</feature>
<name>A0AAU7NWJ6_9GAMM</name>
<dbReference type="PANTHER" id="PTHR38037:SF1">
    <property type="entry name" value="ATP-DEPENDENT ZINC PROTEASE DOMAIN-CONTAINING PROTEIN-RELATED"/>
    <property type="match status" value="1"/>
</dbReference>
<dbReference type="InterPro" id="IPR021109">
    <property type="entry name" value="Peptidase_aspartic_dom_sf"/>
</dbReference>
<evidence type="ECO:0000313" key="3">
    <source>
        <dbReference type="Proteomes" id="UP001225378"/>
    </source>
</evidence>
<organism evidence="2 3">
    <name type="scientific">Methylomarinum roseum</name>
    <dbReference type="NCBI Taxonomy" id="3067653"/>
    <lineage>
        <taxon>Bacteria</taxon>
        <taxon>Pseudomonadati</taxon>
        <taxon>Pseudomonadota</taxon>
        <taxon>Gammaproteobacteria</taxon>
        <taxon>Methylococcales</taxon>
        <taxon>Methylococcaceae</taxon>
        <taxon>Methylomarinum</taxon>
    </lineage>
</organism>
<evidence type="ECO:0000313" key="2">
    <source>
        <dbReference type="EMBL" id="XBS21430.1"/>
    </source>
</evidence>
<dbReference type="KEGG" id="mech:Q9L42_004710"/>
<dbReference type="Pfam" id="PF05618">
    <property type="entry name" value="Zn_protease"/>
    <property type="match status" value="1"/>
</dbReference>
<dbReference type="Proteomes" id="UP001225378">
    <property type="component" value="Chromosome"/>
</dbReference>
<dbReference type="Gene3D" id="2.40.70.10">
    <property type="entry name" value="Acid Proteases"/>
    <property type="match status" value="1"/>
</dbReference>
<dbReference type="EMBL" id="CP157743">
    <property type="protein sequence ID" value="XBS21430.1"/>
    <property type="molecule type" value="Genomic_DNA"/>
</dbReference>
<protein>
    <submittedName>
        <fullName evidence="2">RimK/LysX family protein</fullName>
    </submittedName>
</protein>
<dbReference type="InterPro" id="IPR008503">
    <property type="entry name" value="Asp_endopeptidase"/>
</dbReference>
<proteinExistence type="predicted"/>
<accession>A0AAU7NWJ6</accession>